<dbReference type="SUPFAM" id="SSF56801">
    <property type="entry name" value="Acetyl-CoA synthetase-like"/>
    <property type="match status" value="1"/>
</dbReference>
<dbReference type="EMBL" id="VMNW02000070">
    <property type="protein sequence ID" value="KAA9153998.1"/>
    <property type="molecule type" value="Genomic_DNA"/>
</dbReference>
<evidence type="ECO:0000259" key="2">
    <source>
        <dbReference type="Pfam" id="PF13193"/>
    </source>
</evidence>
<dbReference type="GO" id="GO:0016878">
    <property type="term" value="F:acid-thiol ligase activity"/>
    <property type="evidence" value="ECO:0007669"/>
    <property type="project" value="UniProtKB-ARBA"/>
</dbReference>
<dbReference type="AlphaFoldDB" id="A0A5N0UUK4"/>
<dbReference type="Gene3D" id="3.40.50.12780">
    <property type="entry name" value="N-terminal domain of ligase-like"/>
    <property type="match status" value="1"/>
</dbReference>
<feature type="domain" description="AMP-binding enzyme C-terminal" evidence="2">
    <location>
        <begin position="410"/>
        <end position="484"/>
    </location>
</feature>
<dbReference type="InterPro" id="IPR000873">
    <property type="entry name" value="AMP-dep_synth/lig_dom"/>
</dbReference>
<dbReference type="PANTHER" id="PTHR43767:SF1">
    <property type="entry name" value="NONRIBOSOMAL PEPTIDE SYNTHASE PES1 (EUROFUNG)-RELATED"/>
    <property type="match status" value="1"/>
</dbReference>
<reference evidence="3" key="1">
    <citation type="submission" date="2019-09" db="EMBL/GenBank/DDBJ databases">
        <authorList>
            <person name="Teo W.F.A."/>
            <person name="Duangmal K."/>
        </authorList>
    </citation>
    <scope>NUCLEOTIDE SEQUENCE [LARGE SCALE GENOMIC DNA]</scope>
    <source>
        <strain evidence="3">K81G1</strain>
    </source>
</reference>
<comment type="caution">
    <text evidence="3">The sequence shown here is derived from an EMBL/GenBank/DDBJ whole genome shotgun (WGS) entry which is preliminary data.</text>
</comment>
<dbReference type="Gene3D" id="3.30.300.30">
    <property type="match status" value="1"/>
</dbReference>
<gene>
    <name evidence="3" type="ORF">FPZ12_033280</name>
</gene>
<evidence type="ECO:0000313" key="4">
    <source>
        <dbReference type="Proteomes" id="UP000319769"/>
    </source>
</evidence>
<protein>
    <submittedName>
        <fullName evidence="3">Long-chain fatty acid--CoA ligase</fullName>
    </submittedName>
</protein>
<dbReference type="RefSeq" id="WP_144749975.1">
    <property type="nucleotide sequence ID" value="NZ_VMNW02000070.1"/>
</dbReference>
<dbReference type="InterPro" id="IPR045851">
    <property type="entry name" value="AMP-bd_C_sf"/>
</dbReference>
<dbReference type="InterPro" id="IPR042099">
    <property type="entry name" value="ANL_N_sf"/>
</dbReference>
<evidence type="ECO:0000259" key="1">
    <source>
        <dbReference type="Pfam" id="PF00501"/>
    </source>
</evidence>
<sequence length="505" mass="53549">MAASVVSALRWWARTKGDQDALVVAEDDVSYATLESWTSRFARRLAEAGVGPGDRVGLLGSNSLEWCVAALGILKTGAVLVPLNPRLVAAEVRKILTDADAKLVVADDAGLETLPAVQAEMPGLGARPLAEVGEARDGAEDHFVVDIDPADPAIVLFTSGTTGLSKGVICTNQTLLNIAFELTLTEEGLRPGSRSLLVLPLAFTPGLVTGLCTTTVLGGTLVVERSFDPGQAVRLLQKHKITAIFGVPLIFEAMAKSPDFAEADLSSIKTAITGGAPVPVPLLEAWGAKGVALRQIYGMTEVGGVATSTRPEDAAEHPGTCGTGSVFTEFKVIRADGTTADPGETGEVILRGPGVTPGYWQDEENTKRALRDGWLYSGDLGVLDDEGRLKFVDRMKDLIISGGINISPVEIEQVISGLAGVEEVAVISAKDEKFGETPAAILVTTGEHDPHSVIEHCGRELADFKVPRYVVFRDEPLPRLPSGKLAKVAIRREYTDIPAKHDKVR</sequence>
<evidence type="ECO:0000313" key="3">
    <source>
        <dbReference type="EMBL" id="KAA9153998.1"/>
    </source>
</evidence>
<feature type="domain" description="AMP-dependent synthetase/ligase" evidence="1">
    <location>
        <begin position="10"/>
        <end position="360"/>
    </location>
</feature>
<organism evidence="3 4">
    <name type="scientific">Amycolatopsis acidicola</name>
    <dbReference type="NCBI Taxonomy" id="2596893"/>
    <lineage>
        <taxon>Bacteria</taxon>
        <taxon>Bacillati</taxon>
        <taxon>Actinomycetota</taxon>
        <taxon>Actinomycetes</taxon>
        <taxon>Pseudonocardiales</taxon>
        <taxon>Pseudonocardiaceae</taxon>
        <taxon>Amycolatopsis</taxon>
    </lineage>
</organism>
<dbReference type="Proteomes" id="UP000319769">
    <property type="component" value="Unassembled WGS sequence"/>
</dbReference>
<dbReference type="PROSITE" id="PS00455">
    <property type="entry name" value="AMP_BINDING"/>
    <property type="match status" value="1"/>
</dbReference>
<accession>A0A5N0UUK4</accession>
<keyword evidence="3" id="KW-0436">Ligase</keyword>
<dbReference type="OrthoDB" id="9803968at2"/>
<dbReference type="InterPro" id="IPR050237">
    <property type="entry name" value="ATP-dep_AMP-bd_enzyme"/>
</dbReference>
<keyword evidence="4" id="KW-1185">Reference proteome</keyword>
<dbReference type="Pfam" id="PF13193">
    <property type="entry name" value="AMP-binding_C"/>
    <property type="match status" value="1"/>
</dbReference>
<dbReference type="PANTHER" id="PTHR43767">
    <property type="entry name" value="LONG-CHAIN-FATTY-ACID--COA LIGASE"/>
    <property type="match status" value="1"/>
</dbReference>
<dbReference type="Pfam" id="PF00501">
    <property type="entry name" value="AMP-binding"/>
    <property type="match status" value="1"/>
</dbReference>
<name>A0A5N0UUK4_9PSEU</name>
<dbReference type="InterPro" id="IPR025110">
    <property type="entry name" value="AMP-bd_C"/>
</dbReference>
<proteinExistence type="predicted"/>
<dbReference type="InterPro" id="IPR020845">
    <property type="entry name" value="AMP-binding_CS"/>
</dbReference>